<dbReference type="EnsemblMetazoa" id="tetur16g00230.1">
    <property type="protein sequence ID" value="tetur16g00230.1"/>
    <property type="gene ID" value="tetur16g00230"/>
</dbReference>
<evidence type="ECO:0000313" key="1">
    <source>
        <dbReference type="EnsemblMetazoa" id="tetur16g00230.1"/>
    </source>
</evidence>
<dbReference type="EMBL" id="CAEY01000275">
    <property type="status" value="NOT_ANNOTATED_CDS"/>
    <property type="molecule type" value="Genomic_DNA"/>
</dbReference>
<accession>T1KNA2</accession>
<evidence type="ECO:0000313" key="2">
    <source>
        <dbReference type="Proteomes" id="UP000015104"/>
    </source>
</evidence>
<dbReference type="Pfam" id="PF03665">
    <property type="entry name" value="UPF0172"/>
    <property type="match status" value="1"/>
</dbReference>
<dbReference type="GO" id="GO:0072546">
    <property type="term" value="C:EMC complex"/>
    <property type="evidence" value="ECO:0007669"/>
    <property type="project" value="InterPro"/>
</dbReference>
<proteinExistence type="predicted"/>
<dbReference type="OrthoDB" id="194468at2759"/>
<name>T1KNA2_TETUR</name>
<reference evidence="2" key="1">
    <citation type="submission" date="2011-08" db="EMBL/GenBank/DDBJ databases">
        <authorList>
            <person name="Rombauts S."/>
        </authorList>
    </citation>
    <scope>NUCLEOTIDE SEQUENCE</scope>
    <source>
        <strain evidence="2">London</strain>
    </source>
</reference>
<reference evidence="1" key="2">
    <citation type="submission" date="2015-06" db="UniProtKB">
        <authorList>
            <consortium name="EnsemblMetazoa"/>
        </authorList>
    </citation>
    <scope>IDENTIFICATION</scope>
</reference>
<dbReference type="eggNOG" id="KOG3289">
    <property type="taxonomic scope" value="Eukaryota"/>
</dbReference>
<sequence>MECQISIRCFSKIMMHSLKYPYYTINGVLLAEKRTSKDKSSFYYVVDCIPLFHMAHGLTPCMEIALLQVASYCKENNLIIAGYYQANKDYYDSTPDFFASKIGEKIWENNNDAIVLMVNSFGINFSKDFDDPNEINETLHVYQFIEGKWKHKSNGSIEKPEAALDVIRDLVVKKQVHLKLNDFDNHLDDITCDWRNNAINQEIKSLEA</sequence>
<dbReference type="HOGENOM" id="CLU_087337_0_1_1"/>
<dbReference type="STRING" id="32264.T1KNA2"/>
<dbReference type="KEGG" id="tut:107365916"/>
<protein>
    <recommendedName>
        <fullName evidence="3">MPN domain-containing protein</fullName>
    </recommendedName>
</protein>
<dbReference type="PANTHER" id="PTHR12941">
    <property type="entry name" value="ER MEMBRANE PROTEIN COMPLEX"/>
    <property type="match status" value="1"/>
</dbReference>
<dbReference type="InterPro" id="IPR005366">
    <property type="entry name" value="EMC8/9"/>
</dbReference>
<dbReference type="Proteomes" id="UP000015104">
    <property type="component" value="Unassembled WGS sequence"/>
</dbReference>
<keyword evidence="2" id="KW-1185">Reference proteome</keyword>
<organism evidence="1 2">
    <name type="scientific">Tetranychus urticae</name>
    <name type="common">Two-spotted spider mite</name>
    <dbReference type="NCBI Taxonomy" id="32264"/>
    <lineage>
        <taxon>Eukaryota</taxon>
        <taxon>Metazoa</taxon>
        <taxon>Ecdysozoa</taxon>
        <taxon>Arthropoda</taxon>
        <taxon>Chelicerata</taxon>
        <taxon>Arachnida</taxon>
        <taxon>Acari</taxon>
        <taxon>Acariformes</taxon>
        <taxon>Trombidiformes</taxon>
        <taxon>Prostigmata</taxon>
        <taxon>Eleutherengona</taxon>
        <taxon>Raphignathae</taxon>
        <taxon>Tetranychoidea</taxon>
        <taxon>Tetranychidae</taxon>
        <taxon>Tetranychus</taxon>
    </lineage>
</organism>
<gene>
    <name evidence="1" type="primary">107365916</name>
</gene>
<dbReference type="PANTHER" id="PTHR12941:SF10">
    <property type="entry name" value="ER MEMBRANE PROTEIN COMPLEX SUBUNIT 8_9 HOMOLOG"/>
    <property type="match status" value="1"/>
</dbReference>
<dbReference type="AlphaFoldDB" id="T1KNA2"/>
<dbReference type="OMA" id="PHCAING"/>
<evidence type="ECO:0008006" key="3">
    <source>
        <dbReference type="Google" id="ProtNLM"/>
    </source>
</evidence>
<dbReference type="CDD" id="cd08060">
    <property type="entry name" value="MPN_UPF0172"/>
    <property type="match status" value="1"/>
</dbReference>